<evidence type="ECO:0000313" key="4">
    <source>
        <dbReference type="EMBL" id="CAB5011003.1"/>
    </source>
</evidence>
<evidence type="ECO:0000313" key="1">
    <source>
        <dbReference type="EMBL" id="CAB4778396.1"/>
    </source>
</evidence>
<dbReference type="EMBL" id="CAFAAC010000003">
    <property type="protein sequence ID" value="CAB4778396.1"/>
    <property type="molecule type" value="Genomic_DNA"/>
</dbReference>
<dbReference type="EMBL" id="CAFBPP010000005">
    <property type="protein sequence ID" value="CAB5011003.1"/>
    <property type="molecule type" value="Genomic_DNA"/>
</dbReference>
<proteinExistence type="predicted"/>
<evidence type="ECO:0000313" key="3">
    <source>
        <dbReference type="EMBL" id="CAB4975619.1"/>
    </source>
</evidence>
<evidence type="ECO:0000313" key="2">
    <source>
        <dbReference type="EMBL" id="CAB4892873.1"/>
    </source>
</evidence>
<sequence>MIKYSITSGSPTDEEKLALEEALKAHERPQSARKFWKSKWGTPHLRKPLSRKK</sequence>
<gene>
    <name evidence="1" type="ORF">UFOPK2967_00105</name>
    <name evidence="2" type="ORF">UFOPK3587_00014</name>
    <name evidence="3" type="ORF">UFOPK3984_00068</name>
    <name evidence="4" type="ORF">UFOPK4114_00251</name>
</gene>
<name>A0A6J7Q5S9_9ZZZZ</name>
<dbReference type="EMBL" id="CAFBMN010000001">
    <property type="protein sequence ID" value="CAB4892873.1"/>
    <property type="molecule type" value="Genomic_DNA"/>
</dbReference>
<accession>A0A6J7Q5S9</accession>
<reference evidence="4" key="1">
    <citation type="submission" date="2020-05" db="EMBL/GenBank/DDBJ databases">
        <authorList>
            <person name="Chiriac C."/>
            <person name="Salcher M."/>
            <person name="Ghai R."/>
            <person name="Kavagutti S V."/>
        </authorList>
    </citation>
    <scope>NUCLEOTIDE SEQUENCE</scope>
</reference>
<dbReference type="AlphaFoldDB" id="A0A6J7Q5S9"/>
<protein>
    <submittedName>
        <fullName evidence="4">Unannotated protein</fullName>
    </submittedName>
</protein>
<organism evidence="4">
    <name type="scientific">freshwater metagenome</name>
    <dbReference type="NCBI Taxonomy" id="449393"/>
    <lineage>
        <taxon>unclassified sequences</taxon>
        <taxon>metagenomes</taxon>
        <taxon>ecological metagenomes</taxon>
    </lineage>
</organism>
<dbReference type="EMBL" id="CAFBOP010000001">
    <property type="protein sequence ID" value="CAB4975619.1"/>
    <property type="molecule type" value="Genomic_DNA"/>
</dbReference>